<gene>
    <name evidence="6" type="ORF">A2841_00650</name>
</gene>
<comment type="caution">
    <text evidence="6">The sequence shown here is derived from an EMBL/GenBank/DDBJ whole genome shotgun (WGS) entry which is preliminary data.</text>
</comment>
<dbReference type="InterPro" id="IPR004811">
    <property type="entry name" value="RelA/Spo_fam"/>
</dbReference>
<dbReference type="SMART" id="SM00471">
    <property type="entry name" value="HDc"/>
    <property type="match status" value="1"/>
</dbReference>
<evidence type="ECO:0000259" key="5">
    <source>
        <dbReference type="PROSITE" id="PS51880"/>
    </source>
</evidence>
<comment type="function">
    <text evidence="2">In eubacteria ppGpp (guanosine 3'-diphosphate 5'-diphosphate) is a mediator of the stringent response that coordinates a variety of cellular activities in response to changes in nutritional abundance.</text>
</comment>
<dbReference type="PANTHER" id="PTHR21262:SF31">
    <property type="entry name" value="GTP PYROPHOSPHOKINASE"/>
    <property type="match status" value="1"/>
</dbReference>
<dbReference type="Pfam" id="PF04607">
    <property type="entry name" value="RelA_SpoT"/>
    <property type="match status" value="1"/>
</dbReference>
<keyword evidence="3" id="KW-0175">Coiled coil</keyword>
<dbReference type="SMART" id="SM00954">
    <property type="entry name" value="RelA_SpoT"/>
    <property type="match status" value="1"/>
</dbReference>
<feature type="domain" description="TGS" evidence="5">
    <location>
        <begin position="407"/>
        <end position="468"/>
    </location>
</feature>
<dbReference type="Gene3D" id="1.10.3210.10">
    <property type="entry name" value="Hypothetical protein af1432"/>
    <property type="match status" value="1"/>
</dbReference>
<accession>A0A1F6C656</accession>
<dbReference type="Pfam" id="PF02824">
    <property type="entry name" value="TGS"/>
    <property type="match status" value="1"/>
</dbReference>
<reference evidence="6 7" key="1">
    <citation type="journal article" date="2016" name="Nat. Commun.">
        <title>Thousands of microbial genomes shed light on interconnected biogeochemical processes in an aquifer system.</title>
        <authorList>
            <person name="Anantharaman K."/>
            <person name="Brown C.T."/>
            <person name="Hug L.A."/>
            <person name="Sharon I."/>
            <person name="Castelle C.J."/>
            <person name="Probst A.J."/>
            <person name="Thomas B.C."/>
            <person name="Singh A."/>
            <person name="Wilkins M.J."/>
            <person name="Karaoz U."/>
            <person name="Brodie E.L."/>
            <person name="Williams K.H."/>
            <person name="Hubbard S.S."/>
            <person name="Banfield J.F."/>
        </authorList>
    </citation>
    <scope>NUCLEOTIDE SEQUENCE [LARGE SCALE GENOMIC DNA]</scope>
</reference>
<dbReference type="PANTHER" id="PTHR21262">
    <property type="entry name" value="GUANOSINE-3',5'-BIS DIPHOSPHATE 3'-PYROPHOSPHOHYDROLASE"/>
    <property type="match status" value="1"/>
</dbReference>
<dbReference type="EMBL" id="MFKP01000005">
    <property type="protein sequence ID" value="OGG44625.1"/>
    <property type="molecule type" value="Genomic_DNA"/>
</dbReference>
<dbReference type="Pfam" id="PF13328">
    <property type="entry name" value="HD_4"/>
    <property type="match status" value="1"/>
</dbReference>
<dbReference type="CDD" id="cd05399">
    <property type="entry name" value="NT_Rel-Spo_like"/>
    <property type="match status" value="1"/>
</dbReference>
<dbReference type="SUPFAM" id="SSF109604">
    <property type="entry name" value="HD-domain/PDEase-like"/>
    <property type="match status" value="1"/>
</dbReference>
<evidence type="ECO:0000256" key="2">
    <source>
        <dbReference type="RuleBase" id="RU003847"/>
    </source>
</evidence>
<comment type="pathway">
    <text evidence="1">Purine metabolism.</text>
</comment>
<dbReference type="SUPFAM" id="SSF81271">
    <property type="entry name" value="TGS-like"/>
    <property type="match status" value="1"/>
</dbReference>
<dbReference type="CDD" id="cd00077">
    <property type="entry name" value="HDc"/>
    <property type="match status" value="1"/>
</dbReference>
<dbReference type="GO" id="GO:0005886">
    <property type="term" value="C:plasma membrane"/>
    <property type="evidence" value="ECO:0007669"/>
    <property type="project" value="TreeGrafter"/>
</dbReference>
<name>A0A1F6C656_9BACT</name>
<protein>
    <recommendedName>
        <fullName evidence="8">TGS domain-containing protein</fullName>
    </recommendedName>
</protein>
<dbReference type="CDD" id="cd01668">
    <property type="entry name" value="TGS_RSH"/>
    <property type="match status" value="1"/>
</dbReference>
<dbReference type="Gene3D" id="3.10.20.30">
    <property type="match status" value="1"/>
</dbReference>
<dbReference type="InterPro" id="IPR043519">
    <property type="entry name" value="NT_sf"/>
</dbReference>
<dbReference type="Proteomes" id="UP000178249">
    <property type="component" value="Unassembled WGS sequence"/>
</dbReference>
<organism evidence="6 7">
    <name type="scientific">Candidatus Kaiserbacteria bacterium RIFCSPHIGHO2_01_FULL_48_10</name>
    <dbReference type="NCBI Taxonomy" id="1798476"/>
    <lineage>
        <taxon>Bacteria</taxon>
        <taxon>Candidatus Kaiseribacteriota</taxon>
    </lineage>
</organism>
<feature type="domain" description="HD" evidence="4">
    <location>
        <begin position="45"/>
        <end position="143"/>
    </location>
</feature>
<dbReference type="FunFam" id="3.10.20.30:FF:000002">
    <property type="entry name" value="GTP pyrophosphokinase (RelA/SpoT)"/>
    <property type="match status" value="1"/>
</dbReference>
<dbReference type="FunFam" id="1.10.3210.10:FF:000001">
    <property type="entry name" value="GTP pyrophosphokinase RelA"/>
    <property type="match status" value="1"/>
</dbReference>
<evidence type="ECO:0008006" key="8">
    <source>
        <dbReference type="Google" id="ProtNLM"/>
    </source>
</evidence>
<sequence length="502" mass="56753">MAHPTDEIVSAMLSPTAKNRERIQKAYDFAEKAHGEEKRKSGEPYIIHPRSIALTLAKLGMDTDTIVAGILHDTLEDTTVTADEIAKEFGETVRFLVESVTKLSKLKYRGLERHVESLRRLLVATANDIRVIIIKLADRLHNMQTIEYVTPIEKRLRIANDTMEVHVPVAERLGIGSIKADLEDLAFAVLDPEGYVKAAAIIKEMRERKEKALEEAVKDLKRLFAEGGIKKFRTETRVKSIYSFAKKLEEKDGNIDRVYDLFAVRIVVPTIEDCYRALGIVHKKWRPVIGRVKDYIATPKPNGYQSLHSSVITGSGVALEVQIRTEEMHREAQYGVASHFGYKAKDAAAAQSYLQWITSFLPVIMKTPKPAKKQETPRWLKDLTEIDAEHLEREALHEALKEDFFAERMFIYTPKGDVIDLPVGATPVDFAYEVHTDLVENMAGAKVNGKMVQIHTPLHNGDMVEILSKKSAKPNKKWEEYAKTARAKRHIRGLLKKAAEAK</sequence>
<dbReference type="NCBIfam" id="TIGR00691">
    <property type="entry name" value="spoT_relA"/>
    <property type="match status" value="1"/>
</dbReference>
<comment type="similarity">
    <text evidence="2">Belongs to the relA/spoT family.</text>
</comment>
<dbReference type="GO" id="GO:0015969">
    <property type="term" value="P:guanosine tetraphosphate metabolic process"/>
    <property type="evidence" value="ECO:0007669"/>
    <property type="project" value="InterPro"/>
</dbReference>
<dbReference type="SUPFAM" id="SSF81301">
    <property type="entry name" value="Nucleotidyltransferase"/>
    <property type="match status" value="1"/>
</dbReference>
<evidence type="ECO:0000313" key="7">
    <source>
        <dbReference type="Proteomes" id="UP000178249"/>
    </source>
</evidence>
<evidence type="ECO:0000259" key="4">
    <source>
        <dbReference type="PROSITE" id="PS51831"/>
    </source>
</evidence>
<feature type="coiled-coil region" evidence="3">
    <location>
        <begin position="195"/>
        <end position="226"/>
    </location>
</feature>
<proteinExistence type="inferred from homology"/>
<dbReference type="InterPro" id="IPR012676">
    <property type="entry name" value="TGS-like"/>
</dbReference>
<evidence type="ECO:0000256" key="1">
    <source>
        <dbReference type="ARBA" id="ARBA00025704"/>
    </source>
</evidence>
<dbReference type="InterPro" id="IPR012675">
    <property type="entry name" value="Beta-grasp_dom_sf"/>
</dbReference>
<evidence type="ECO:0000256" key="3">
    <source>
        <dbReference type="SAM" id="Coils"/>
    </source>
</evidence>
<dbReference type="PROSITE" id="PS51831">
    <property type="entry name" value="HD"/>
    <property type="match status" value="1"/>
</dbReference>
<dbReference type="InterPro" id="IPR007685">
    <property type="entry name" value="RelA_SpoT"/>
</dbReference>
<dbReference type="InterPro" id="IPR004095">
    <property type="entry name" value="TGS"/>
</dbReference>
<dbReference type="AlphaFoldDB" id="A0A1F6C656"/>
<dbReference type="Gene3D" id="3.30.460.10">
    <property type="entry name" value="Beta Polymerase, domain 2"/>
    <property type="match status" value="1"/>
</dbReference>
<dbReference type="InterPro" id="IPR003607">
    <property type="entry name" value="HD/PDEase_dom"/>
</dbReference>
<dbReference type="PROSITE" id="PS51880">
    <property type="entry name" value="TGS"/>
    <property type="match status" value="1"/>
</dbReference>
<dbReference type="InterPro" id="IPR033655">
    <property type="entry name" value="TGS_RelA/SpoT"/>
</dbReference>
<dbReference type="InterPro" id="IPR006674">
    <property type="entry name" value="HD_domain"/>
</dbReference>
<evidence type="ECO:0000313" key="6">
    <source>
        <dbReference type="EMBL" id="OGG44625.1"/>
    </source>
</evidence>